<dbReference type="OrthoDB" id="17089at2759"/>
<reference evidence="1 2" key="1">
    <citation type="submission" date="2019-09" db="EMBL/GenBank/DDBJ databases">
        <authorList>
            <person name="Brejova B."/>
        </authorList>
    </citation>
    <scope>NUCLEOTIDE SEQUENCE [LARGE SCALE GENOMIC DNA]</scope>
</reference>
<dbReference type="AlphaFoldDB" id="A0A5E8BKY3"/>
<dbReference type="Proteomes" id="UP000398389">
    <property type="component" value="Unassembled WGS sequence"/>
</dbReference>
<proteinExistence type="predicted"/>
<evidence type="ECO:0000313" key="1">
    <source>
        <dbReference type="EMBL" id="VVT50267.1"/>
    </source>
</evidence>
<accession>A0A5E8BKY3</accession>
<dbReference type="RefSeq" id="XP_031853293.1">
    <property type="nucleotide sequence ID" value="XM_031997402.1"/>
</dbReference>
<dbReference type="GO" id="GO:0033615">
    <property type="term" value="P:mitochondrial proton-transporting ATP synthase complex assembly"/>
    <property type="evidence" value="ECO:0007669"/>
    <property type="project" value="TreeGrafter"/>
</dbReference>
<sequence length="297" mass="33249">MVLRAFVTRPVLGPTSTLWTSQAMALRAISSKAVTKRVAASPLTRPIGDEKVPLATDNSGVDTRTRAQKKADFTNYERHLARRRELTEEISKSQFADIYSFRNTFGKAWIAPKAYFRSDKALYMPNFCGRTLTNPDQKGTTATLAGKLSIVRIFTAVTGERQADSYFYVPSGTPETHDSLHAAVVSVPEDGFQVVDINIPENFAKELIVKLFIGKIKGQFQDPDRANRYFIANRKGVSKELKAAIHLENKYAGYVYVVDKDCKIRWAACGHALDEERDSMWRVIASLKKEQTTSSTV</sequence>
<dbReference type="PANTHER" id="PTHR28106">
    <property type="entry name" value="MITOCHONDRIAL ATPASE COMPLEX SUBUNIT ATP10"/>
    <property type="match status" value="1"/>
</dbReference>
<dbReference type="EMBL" id="CABVLU010000002">
    <property type="protein sequence ID" value="VVT50267.1"/>
    <property type="molecule type" value="Genomic_DNA"/>
</dbReference>
<dbReference type="PANTHER" id="PTHR28106:SF1">
    <property type="entry name" value="MITOCHONDRIAL ATPASE COMPLEX SUBUNIT ATP10"/>
    <property type="match status" value="1"/>
</dbReference>
<dbReference type="GO" id="GO:0005743">
    <property type="term" value="C:mitochondrial inner membrane"/>
    <property type="evidence" value="ECO:0007669"/>
    <property type="project" value="TreeGrafter"/>
</dbReference>
<dbReference type="GeneID" id="43581502"/>
<evidence type="ECO:0000313" key="2">
    <source>
        <dbReference type="Proteomes" id="UP000398389"/>
    </source>
</evidence>
<keyword evidence="2" id="KW-1185">Reference proteome</keyword>
<evidence type="ECO:0008006" key="3">
    <source>
        <dbReference type="Google" id="ProtNLM"/>
    </source>
</evidence>
<protein>
    <recommendedName>
        <fullName evidence="3">Mitochondrial ATPase complex subunit ATP10</fullName>
    </recommendedName>
</protein>
<name>A0A5E8BKY3_9ASCO</name>
<dbReference type="Pfam" id="PF05176">
    <property type="entry name" value="ATP-synt_10"/>
    <property type="match status" value="1"/>
</dbReference>
<organism evidence="1 2">
    <name type="scientific">Magnusiomyces paraingens</name>
    <dbReference type="NCBI Taxonomy" id="2606893"/>
    <lineage>
        <taxon>Eukaryota</taxon>
        <taxon>Fungi</taxon>
        <taxon>Dikarya</taxon>
        <taxon>Ascomycota</taxon>
        <taxon>Saccharomycotina</taxon>
        <taxon>Dipodascomycetes</taxon>
        <taxon>Dipodascales</taxon>
        <taxon>Dipodascaceae</taxon>
        <taxon>Magnusiomyces</taxon>
    </lineage>
</organism>
<dbReference type="InterPro" id="IPR007849">
    <property type="entry name" value="ATP10"/>
</dbReference>
<gene>
    <name evidence="1" type="ORF">SAPINGB_P002684</name>
</gene>